<proteinExistence type="predicted"/>
<dbReference type="RefSeq" id="WP_204030602.1">
    <property type="nucleotide sequence ID" value="NZ_BOOW01000036.1"/>
</dbReference>
<dbReference type="Pfam" id="PF00496">
    <property type="entry name" value="SBP_bac_5"/>
    <property type="match status" value="1"/>
</dbReference>
<dbReference type="InterPro" id="IPR039424">
    <property type="entry name" value="SBP_5"/>
</dbReference>
<keyword evidence="1" id="KW-0732">Signal</keyword>
<name>A0A919V9L2_9ACTN</name>
<dbReference type="EMBL" id="BOOW01000036">
    <property type="protein sequence ID" value="GII95553.1"/>
    <property type="molecule type" value="Genomic_DNA"/>
</dbReference>
<evidence type="ECO:0000313" key="3">
    <source>
        <dbReference type="EMBL" id="GII95553.1"/>
    </source>
</evidence>
<evidence type="ECO:0000256" key="1">
    <source>
        <dbReference type="ARBA" id="ARBA00022729"/>
    </source>
</evidence>
<reference evidence="3" key="1">
    <citation type="submission" date="2021-01" db="EMBL/GenBank/DDBJ databases">
        <title>Whole genome shotgun sequence of Sinosporangium siamense NBRC 109515.</title>
        <authorList>
            <person name="Komaki H."/>
            <person name="Tamura T."/>
        </authorList>
    </citation>
    <scope>NUCLEOTIDE SEQUENCE</scope>
    <source>
        <strain evidence="3">NBRC 109515</strain>
    </source>
</reference>
<dbReference type="AlphaFoldDB" id="A0A919V9L2"/>
<accession>A0A919V9L2</accession>
<dbReference type="Gene3D" id="3.10.105.10">
    <property type="entry name" value="Dipeptide-binding Protein, Domain 3"/>
    <property type="match status" value="1"/>
</dbReference>
<dbReference type="PANTHER" id="PTHR30290">
    <property type="entry name" value="PERIPLASMIC BINDING COMPONENT OF ABC TRANSPORTER"/>
    <property type="match status" value="1"/>
</dbReference>
<dbReference type="SUPFAM" id="SSF53850">
    <property type="entry name" value="Periplasmic binding protein-like II"/>
    <property type="match status" value="1"/>
</dbReference>
<dbReference type="Gene3D" id="3.90.76.10">
    <property type="entry name" value="Dipeptide-binding Protein, Domain 1"/>
    <property type="match status" value="1"/>
</dbReference>
<dbReference type="InterPro" id="IPR000914">
    <property type="entry name" value="SBP_5_dom"/>
</dbReference>
<dbReference type="Gene3D" id="3.40.190.10">
    <property type="entry name" value="Periplasmic binding protein-like II"/>
    <property type="match status" value="1"/>
</dbReference>
<dbReference type="GO" id="GO:0015833">
    <property type="term" value="P:peptide transport"/>
    <property type="evidence" value="ECO:0007669"/>
    <property type="project" value="TreeGrafter"/>
</dbReference>
<protein>
    <submittedName>
        <fullName evidence="3">ABC transporter substrate-binding protein</fullName>
    </submittedName>
</protein>
<dbReference type="GO" id="GO:0042597">
    <property type="term" value="C:periplasmic space"/>
    <property type="evidence" value="ECO:0007669"/>
    <property type="project" value="UniProtKB-ARBA"/>
</dbReference>
<organism evidence="3 4">
    <name type="scientific">Sinosporangium siamense</name>
    <dbReference type="NCBI Taxonomy" id="1367973"/>
    <lineage>
        <taxon>Bacteria</taxon>
        <taxon>Bacillati</taxon>
        <taxon>Actinomycetota</taxon>
        <taxon>Actinomycetes</taxon>
        <taxon>Streptosporangiales</taxon>
        <taxon>Streptosporangiaceae</taxon>
        <taxon>Sinosporangium</taxon>
    </lineage>
</organism>
<dbReference type="PANTHER" id="PTHR30290:SF38">
    <property type="entry name" value="D,D-DIPEPTIDE-BINDING PERIPLASMIC PROTEIN DDPA-RELATED"/>
    <property type="match status" value="1"/>
</dbReference>
<dbReference type="GO" id="GO:0043190">
    <property type="term" value="C:ATP-binding cassette (ABC) transporter complex"/>
    <property type="evidence" value="ECO:0007669"/>
    <property type="project" value="InterPro"/>
</dbReference>
<dbReference type="InterPro" id="IPR030678">
    <property type="entry name" value="Peptide/Ni-bd"/>
</dbReference>
<dbReference type="PIRSF" id="PIRSF002741">
    <property type="entry name" value="MppA"/>
    <property type="match status" value="1"/>
</dbReference>
<keyword evidence="4" id="KW-1185">Reference proteome</keyword>
<comment type="caution">
    <text evidence="3">The sequence shown here is derived from an EMBL/GenBank/DDBJ whole genome shotgun (WGS) entry which is preliminary data.</text>
</comment>
<evidence type="ECO:0000313" key="4">
    <source>
        <dbReference type="Proteomes" id="UP000606172"/>
    </source>
</evidence>
<evidence type="ECO:0000259" key="2">
    <source>
        <dbReference type="Pfam" id="PF00496"/>
    </source>
</evidence>
<dbReference type="GO" id="GO:1904680">
    <property type="term" value="F:peptide transmembrane transporter activity"/>
    <property type="evidence" value="ECO:0007669"/>
    <property type="project" value="TreeGrafter"/>
</dbReference>
<dbReference type="PROSITE" id="PS51257">
    <property type="entry name" value="PROKAR_LIPOPROTEIN"/>
    <property type="match status" value="1"/>
</dbReference>
<feature type="domain" description="Solute-binding protein family 5" evidence="2">
    <location>
        <begin position="89"/>
        <end position="453"/>
    </location>
</feature>
<sequence length="537" mass="57284">MRSFRAFPQGTQRALYSILAVGALVATGACSSQLNTTQGARGGTGKDVKYAVAGEPGQLDPTLANTFSSVVVYEAMCETIYAISPEATMVPRLAASEPEFSEDHKTVTVKLRQGVKFADGTPFNAEAVKVSLERHLTHPSSQRKNELAALESVAVADEHTVRLTMKKPISPGAFSVMLSDRAGLVMSPTALKAAGDNFGASPVCVGPFKYDSRAPQNFVKVVKDPNYYDAAKIQLDSVTFQVIADSTVRVTNLRSGDIDVVERVPTTDVAGLDGKNGTKIIKSNGIGFIGLEVNGGNTGQIGKPGKVEGPLQDLRVRKALELSIDREALNKVVYNGQYAAACGFIAPSSALASEPATACTPHDPQKAKELLKEAGVTTPVKVSVLLSNTPEFTRIAQALKSMVQEGGFDLQIDARDSTAVLAAATAGEFQLHMNTWSGRIDPDANISRFVSTGSPSNYGNYSNPKVDEMVTTARSAPDMDKRRELYGQLTVELAKELPMIYLLRPSFYAGVRDSMEGLTAQPNGVVDFRAARVTGRG</sequence>
<gene>
    <name evidence="3" type="ORF">Ssi02_57840</name>
</gene>
<dbReference type="Proteomes" id="UP000606172">
    <property type="component" value="Unassembled WGS sequence"/>
</dbReference>